<dbReference type="UniPathway" id="UPA00084">
    <property type="reaction ID" value="UER00503"/>
</dbReference>
<dbReference type="InterPro" id="IPR032473">
    <property type="entry name" value="Argonaute_Mid_dom"/>
</dbReference>
<evidence type="ECO:0000313" key="13">
    <source>
        <dbReference type="EMBL" id="ELU45830.1"/>
    </source>
</evidence>
<dbReference type="CDD" id="cd02846">
    <property type="entry name" value="PAZ_argonaute_like"/>
    <property type="match status" value="1"/>
</dbReference>
<dbReference type="EMBL" id="AFRT01000032">
    <property type="protein sequence ID" value="ELU45830.1"/>
    <property type="molecule type" value="Genomic_DNA"/>
</dbReference>
<evidence type="ECO:0000313" key="14">
    <source>
        <dbReference type="Proteomes" id="UP000011668"/>
    </source>
</evidence>
<evidence type="ECO:0000256" key="6">
    <source>
        <dbReference type="ARBA" id="ARBA00022737"/>
    </source>
</evidence>
<dbReference type="Proteomes" id="UP000011668">
    <property type="component" value="Unassembled WGS sequence"/>
</dbReference>
<dbReference type="PANTHER" id="PTHR12586:SF1">
    <property type="entry name" value="CDP-DIACYLGLYCEROL--GLYCEROL-3-PHOSPHATE 3-PHOSPHATIDYLTRANSFERASE, MITOCHONDRIAL"/>
    <property type="match status" value="1"/>
</dbReference>
<comment type="catalytic activity">
    <reaction evidence="10">
        <text>a CDP-1,2-diacyl-sn-glycerol + sn-glycerol 3-phosphate = a 1,2-diacyl-sn-glycero-3-phospho-(1'-sn-glycero-3'-phosphate) + CMP + H(+)</text>
        <dbReference type="Rhea" id="RHEA:12593"/>
        <dbReference type="ChEBI" id="CHEBI:15378"/>
        <dbReference type="ChEBI" id="CHEBI:57597"/>
        <dbReference type="ChEBI" id="CHEBI:58332"/>
        <dbReference type="ChEBI" id="CHEBI:60110"/>
        <dbReference type="ChEBI" id="CHEBI:60377"/>
        <dbReference type="EC" id="2.7.8.5"/>
    </reaction>
</comment>
<keyword evidence="8" id="KW-0594">Phospholipid biosynthesis</keyword>
<proteinExistence type="inferred from homology"/>
<dbReference type="Pfam" id="PF16488">
    <property type="entry name" value="ArgoL2"/>
    <property type="match status" value="1"/>
</dbReference>
<comment type="similarity">
    <text evidence="2">Belongs to the CDP-alcohol phosphatidyltransferase class-II family.</text>
</comment>
<feature type="domain" description="PAZ" evidence="12">
    <location>
        <begin position="675"/>
        <end position="785"/>
    </location>
</feature>
<dbReference type="InterPro" id="IPR003100">
    <property type="entry name" value="PAZ_dom"/>
</dbReference>
<dbReference type="GO" id="GO:0005739">
    <property type="term" value="C:mitochondrion"/>
    <property type="evidence" value="ECO:0007669"/>
    <property type="project" value="TreeGrafter"/>
</dbReference>
<dbReference type="EC" id="2.7.8.5" evidence="3"/>
<dbReference type="HOGENOM" id="CLU_297394_0_0_1"/>
<evidence type="ECO:0000256" key="1">
    <source>
        <dbReference type="ARBA" id="ARBA00005042"/>
    </source>
</evidence>
<dbReference type="SMART" id="SM01163">
    <property type="entry name" value="DUF1785"/>
    <property type="match status" value="1"/>
</dbReference>
<dbReference type="SUPFAM" id="SSF56024">
    <property type="entry name" value="Phospholipase D/nuclease"/>
    <property type="match status" value="1"/>
</dbReference>
<gene>
    <name evidence="13" type="ORF">AG1IA_00146</name>
</gene>
<evidence type="ECO:0000256" key="7">
    <source>
        <dbReference type="ARBA" id="ARBA00023098"/>
    </source>
</evidence>
<evidence type="ECO:0000256" key="10">
    <source>
        <dbReference type="ARBA" id="ARBA00048586"/>
    </source>
</evidence>
<keyword evidence="14" id="KW-1185">Reference proteome</keyword>
<organism evidence="13 14">
    <name type="scientific">Thanatephorus cucumeris (strain AG1-IA)</name>
    <name type="common">Rice sheath blight fungus</name>
    <name type="synonym">Rhizoctonia solani</name>
    <dbReference type="NCBI Taxonomy" id="983506"/>
    <lineage>
        <taxon>Eukaryota</taxon>
        <taxon>Fungi</taxon>
        <taxon>Dikarya</taxon>
        <taxon>Basidiomycota</taxon>
        <taxon>Agaricomycotina</taxon>
        <taxon>Agaricomycetes</taxon>
        <taxon>Cantharellales</taxon>
        <taxon>Ceratobasidiaceae</taxon>
        <taxon>Rhizoctonia</taxon>
        <taxon>Rhizoctonia solani AG-1</taxon>
    </lineage>
</organism>
<dbReference type="Gene3D" id="2.170.260.10">
    <property type="entry name" value="paz domain"/>
    <property type="match status" value="1"/>
</dbReference>
<dbReference type="InterPro" id="IPR032474">
    <property type="entry name" value="Argonaute_N"/>
</dbReference>
<name>L8X6L7_THACA</name>
<reference evidence="13 14" key="1">
    <citation type="journal article" date="2013" name="Nat. Commun.">
        <title>The evolution and pathogenic mechanisms of the rice sheath blight pathogen.</title>
        <authorList>
            <person name="Zheng A."/>
            <person name="Lin R."/>
            <person name="Xu L."/>
            <person name="Qin P."/>
            <person name="Tang C."/>
            <person name="Ai P."/>
            <person name="Zhang D."/>
            <person name="Liu Y."/>
            <person name="Sun Z."/>
            <person name="Feng H."/>
            <person name="Wang Y."/>
            <person name="Chen Y."/>
            <person name="Liang X."/>
            <person name="Fu R."/>
            <person name="Li Q."/>
            <person name="Zhang J."/>
            <person name="Yu X."/>
            <person name="Xie Z."/>
            <person name="Ding L."/>
            <person name="Guan P."/>
            <person name="Tang J."/>
            <person name="Liang Y."/>
            <person name="Wang S."/>
            <person name="Deng Q."/>
            <person name="Li S."/>
            <person name="Zhu J."/>
            <person name="Wang L."/>
            <person name="Liu H."/>
            <person name="Li P."/>
        </authorList>
    </citation>
    <scope>NUCLEOTIDE SEQUENCE [LARGE SCALE GENOMIC DNA]</scope>
    <source>
        <strain evidence="14">AG-1 IA</strain>
    </source>
</reference>
<dbReference type="Gene3D" id="3.40.50.2300">
    <property type="match status" value="1"/>
</dbReference>
<evidence type="ECO:0000256" key="2">
    <source>
        <dbReference type="ARBA" id="ARBA00010682"/>
    </source>
</evidence>
<dbReference type="CDD" id="cd09137">
    <property type="entry name" value="PLDc_PGS1_euk_2"/>
    <property type="match status" value="1"/>
</dbReference>
<keyword evidence="7" id="KW-0443">Lipid metabolism</keyword>
<dbReference type="Pfam" id="PF08699">
    <property type="entry name" value="ArgoL1"/>
    <property type="match status" value="1"/>
</dbReference>
<evidence type="ECO:0000256" key="8">
    <source>
        <dbReference type="ARBA" id="ARBA00023209"/>
    </source>
</evidence>
<dbReference type="InterPro" id="IPR012337">
    <property type="entry name" value="RNaseH-like_sf"/>
</dbReference>
<dbReference type="Pfam" id="PF02170">
    <property type="entry name" value="PAZ"/>
    <property type="match status" value="1"/>
</dbReference>
<dbReference type="PANTHER" id="PTHR12586">
    <property type="entry name" value="CDP-DIACYLGLYCEROL--SERINE O-PHOSPHATIDYLTRANSFERASE"/>
    <property type="match status" value="1"/>
</dbReference>
<accession>L8X6L7</accession>
<dbReference type="GO" id="GO:0032049">
    <property type="term" value="P:cardiolipin biosynthetic process"/>
    <property type="evidence" value="ECO:0007669"/>
    <property type="project" value="InterPro"/>
</dbReference>
<dbReference type="Pfam" id="PF16486">
    <property type="entry name" value="ArgoN"/>
    <property type="match status" value="1"/>
</dbReference>
<evidence type="ECO:0000256" key="3">
    <source>
        <dbReference type="ARBA" id="ARBA00013170"/>
    </source>
</evidence>
<dbReference type="InterPro" id="IPR016270">
    <property type="entry name" value="PGS1"/>
</dbReference>
<comment type="caution">
    <text evidence="13">The sequence shown here is derived from an EMBL/GenBank/DDBJ whole genome shotgun (WGS) entry which is preliminary data.</text>
</comment>
<dbReference type="InterPro" id="IPR032472">
    <property type="entry name" value="ArgoL2"/>
</dbReference>
<dbReference type="PROSITE" id="PS50821">
    <property type="entry name" value="PAZ"/>
    <property type="match status" value="1"/>
</dbReference>
<keyword evidence="4" id="KW-0444">Lipid biosynthesis</keyword>
<keyword evidence="6" id="KW-0677">Repeat</keyword>
<dbReference type="GO" id="GO:0008444">
    <property type="term" value="F:CDP-diacylglycerol-glycerol-3-phosphate 3-phosphatidyltransferase activity"/>
    <property type="evidence" value="ECO:0007669"/>
    <property type="project" value="UniProtKB-EC"/>
</dbReference>
<evidence type="ECO:0000256" key="4">
    <source>
        <dbReference type="ARBA" id="ARBA00022516"/>
    </source>
</evidence>
<protein>
    <recommendedName>
        <fullName evidence="3">CDP-diacylglycerol--glycerol-3-phosphate 1-phosphatidyltransferase</fullName>
        <ecNumber evidence="3">2.7.8.5</ecNumber>
    </recommendedName>
</protein>
<dbReference type="STRING" id="983506.L8X6L7"/>
<dbReference type="PROSITE" id="PS50035">
    <property type="entry name" value="PLD"/>
    <property type="match status" value="1"/>
</dbReference>
<sequence length="1013" mass="113250">MISRAKRRIVSTLSDALSRNSELEVTIQVDALRSTRPSKTQTSPAHLLLPLIDAYPDRVQVRLFRSPKLSGPMRFLVPRRFDEGWGTWHAKVYLVDDEVLLSGSPDIADYLVRLLRVFAGYSSTLRATSESSLGYALDWPRHDSSRYSFANLAKEEINNFQTGVRCTRPQDDTGNQVVVFPMVQSGVLGIHEEERCLHALFDLLDSEELLETPLVEITSGYFALYGPYQDRAVASKADYRVVAASPSANGFLGSKGLSGRIPEGYTLLERRFWDRVLAAHRQWDEDKGIELREWSRTGWTYHAKGIWLMPSFNELPCATLFGSTNLNSRSAHLDTEISFLLSVPEHNNSLRTALKNEILNIKKNTSKVDEHTFASPERRQCMIVCNDSVTGGSSSATRATRPSPRDCLGVKPHSGGLYRPHPRYLAPPPLIPLSPSSFVNYPSAAAMRDTSNATNLFGVPPRSPGTQGRQVQVRTNMFGISYPRGGQWHHYDADGVLVDLPPPRNREIIDRLQAREAAIFRPRGVYDGRKNLFSINQFSFHPAGEVGVDTSGRPNTRRPGRRRVVKLKFAGLINMSALDPLMGGRVGIDQADATQIAVTALNYVIRMAPVTNSDYPLKGSSFFMDIPGVSKDLKRGFKLYRGFFQSVRPAIGRMLVNIDVATGVVYVGLSFRPISVLDFVMEFLKLRDPRELGQLQEAQLISLTRVLKGVKVIATVPRRTDKTKSIKSFHRDGPDSYMFDKDGQQVSVSQHMRDAHGARVQYPRAPCVIINRDAAFPMEFLEIAPHQILKRPVPPDLTPDVLNFSTQRPDQRIRQITQGFQSDYLRGAGVQVDREPVTVQARVLNPPQIEFGDRQTLNVSNGTWNMVRKTMFKPAKVGCWAIALFAQQGGNALGSRLAKRLAQVMKETVLVVLDDEPVVSQFPVHDIPSLGKDALQRTWSLKGHPMLKGEDPRNLFKMPDLIVCVIPFPAPEIRAAIKRWGDCEMGVATQCVVGSKYAGQRNDDQYLNNLVLK</sequence>
<dbReference type="AlphaFoldDB" id="L8X6L7"/>
<dbReference type="SUPFAM" id="SSF53098">
    <property type="entry name" value="Ribonuclease H-like"/>
    <property type="match status" value="1"/>
</dbReference>
<keyword evidence="9" id="KW-1208">Phospholipid metabolism</keyword>
<comment type="pathway">
    <text evidence="1">Phospholipid metabolism; phosphatidylglycerol biosynthesis; phosphatidylglycerol from CDP-diacylglycerol: step 1/2.</text>
</comment>
<dbReference type="InterPro" id="IPR014811">
    <property type="entry name" value="ArgoL1"/>
</dbReference>
<keyword evidence="5 13" id="KW-0808">Transferase</keyword>
<dbReference type="GO" id="GO:0003723">
    <property type="term" value="F:RNA binding"/>
    <property type="evidence" value="ECO:0007669"/>
    <property type="project" value="InterPro"/>
</dbReference>
<feature type="domain" description="PLD phosphodiesterase" evidence="11">
    <location>
        <begin position="89"/>
        <end position="111"/>
    </location>
</feature>
<evidence type="ECO:0000256" key="9">
    <source>
        <dbReference type="ARBA" id="ARBA00023264"/>
    </source>
</evidence>
<evidence type="ECO:0000259" key="12">
    <source>
        <dbReference type="PROSITE" id="PS50821"/>
    </source>
</evidence>
<dbReference type="SUPFAM" id="SSF101690">
    <property type="entry name" value="PAZ domain"/>
    <property type="match status" value="1"/>
</dbReference>
<dbReference type="InterPro" id="IPR036085">
    <property type="entry name" value="PAZ_dom_sf"/>
</dbReference>
<dbReference type="InterPro" id="IPR001736">
    <property type="entry name" value="PLipase_D/transphosphatidylase"/>
</dbReference>
<dbReference type="OrthoDB" id="10250191at2759"/>
<evidence type="ECO:0000256" key="5">
    <source>
        <dbReference type="ARBA" id="ARBA00022679"/>
    </source>
</evidence>
<dbReference type="Gene3D" id="3.30.870.10">
    <property type="entry name" value="Endonuclease Chain A"/>
    <property type="match status" value="2"/>
</dbReference>
<evidence type="ECO:0000259" key="11">
    <source>
        <dbReference type="PROSITE" id="PS50035"/>
    </source>
</evidence>
<dbReference type="Pfam" id="PF16487">
    <property type="entry name" value="ArgoMid"/>
    <property type="match status" value="1"/>
</dbReference>